<evidence type="ECO:0000313" key="2">
    <source>
        <dbReference type="EMBL" id="KAF0692208.1"/>
    </source>
</evidence>
<keyword evidence="1" id="KW-0812">Transmembrane</keyword>
<gene>
    <name evidence="2" type="ORF">As57867_016635</name>
</gene>
<accession>A0A6A4Y6W2</accession>
<comment type="caution">
    <text evidence="2">The sequence shown here is derived from an EMBL/GenBank/DDBJ whole genome shotgun (WGS) entry which is preliminary data.</text>
</comment>
<protein>
    <submittedName>
        <fullName evidence="2">Uncharacterized protein</fullName>
    </submittedName>
</protein>
<feature type="transmembrane region" description="Helical" evidence="1">
    <location>
        <begin position="28"/>
        <end position="50"/>
    </location>
</feature>
<proteinExistence type="predicted"/>
<reference evidence="2" key="1">
    <citation type="submission" date="2019-06" db="EMBL/GenBank/DDBJ databases">
        <title>Genomics analysis of Aphanomyces spp. identifies a new class of oomycete effector associated with host adaptation.</title>
        <authorList>
            <person name="Gaulin E."/>
        </authorList>
    </citation>
    <scope>NUCLEOTIDE SEQUENCE</scope>
    <source>
        <strain evidence="2">CBS 578.67</strain>
    </source>
</reference>
<evidence type="ECO:0000256" key="1">
    <source>
        <dbReference type="SAM" id="Phobius"/>
    </source>
</evidence>
<keyword evidence="1" id="KW-1133">Transmembrane helix</keyword>
<name>A0A6A4Y6W2_9STRA</name>
<dbReference type="OrthoDB" id="76714at2759"/>
<organism evidence="2">
    <name type="scientific">Aphanomyces stellatus</name>
    <dbReference type="NCBI Taxonomy" id="120398"/>
    <lineage>
        <taxon>Eukaryota</taxon>
        <taxon>Sar</taxon>
        <taxon>Stramenopiles</taxon>
        <taxon>Oomycota</taxon>
        <taxon>Saprolegniomycetes</taxon>
        <taxon>Saprolegniales</taxon>
        <taxon>Verrucalvaceae</taxon>
        <taxon>Aphanomyces</taxon>
    </lineage>
</organism>
<feature type="non-terminal residue" evidence="2">
    <location>
        <position position="1"/>
    </location>
</feature>
<dbReference type="AlphaFoldDB" id="A0A6A4Y6W2"/>
<dbReference type="EMBL" id="VJMH01005925">
    <property type="protein sequence ID" value="KAF0692208.1"/>
    <property type="molecule type" value="Genomic_DNA"/>
</dbReference>
<keyword evidence="1" id="KW-0472">Membrane</keyword>
<sequence>FALVWLFMLPPQKKEMQELKKKGGKSKAAGITLIVLFVCCLGFSVTTNIMSIFPSTKCYRIVGGKGTDPKTGKCPLPKSKKGF</sequence>